<dbReference type="Gene3D" id="3.30.565.10">
    <property type="entry name" value="Histidine kinase-like ATPase, C-terminal domain"/>
    <property type="match status" value="1"/>
</dbReference>
<evidence type="ECO:0000256" key="4">
    <source>
        <dbReference type="ARBA" id="ARBA00022679"/>
    </source>
</evidence>
<sequence length="564" mass="58688">MTVGISAFAVVALLPAWSINPLLALVNLAVTLGFGGTALALAGEPDQRRNVRAFLVAAACWTAGYTSALAPGGPWATVQWVVGPLVFPALMAVLLRYPGARPLDAPDRALVVGLAGLLVLLRTTSALVSEPAWHGFDPRAWWPTVTRSPAIALVCDVGVTVVGTGAALLFAVIATRRLYRAEGIDRRLLRPVATAALAAAVVVGAEVTSRTATLGPTAADLVIGVEALALLAIPAAFGVSAVRRRLAHAAMSGLVVALARPVTPDHVRRALAESLGDPTLRVIYHHPDGEGHVDPDGTTIDPAPDAAGRCTRTVATADGTALATLEMHPSLAGHPNLVDAAFSAARLALENSWLQATTQASLTEVRESRARIVGAGDEARRRLERDLHDGVQQRLLALKVALATARPRATGPDDRAMIDSVRAELQETLDELRGLARGLHPGVLTEAGLCPAVRGVVERLPLEVELRIAEERLDPVVEATAYFVCCEALANAVKHSGASRAAVDVGRRGTVLHVSVRDHGSGGAEEKVGGGLAGLRDRVMAVGGRMTVSSDSSGTRIGVTIPCA</sequence>
<evidence type="ECO:0000256" key="3">
    <source>
        <dbReference type="ARBA" id="ARBA00022553"/>
    </source>
</evidence>
<dbReference type="Pfam" id="PF07730">
    <property type="entry name" value="HisKA_3"/>
    <property type="match status" value="1"/>
</dbReference>
<evidence type="ECO:0000259" key="11">
    <source>
        <dbReference type="Pfam" id="PF07730"/>
    </source>
</evidence>
<name>A0ABU8N5R6_9PSEU</name>
<dbReference type="InterPro" id="IPR003594">
    <property type="entry name" value="HATPase_dom"/>
</dbReference>
<feature type="transmembrane region" description="Helical" evidence="9">
    <location>
        <begin position="149"/>
        <end position="176"/>
    </location>
</feature>
<dbReference type="InterPro" id="IPR036890">
    <property type="entry name" value="HATPase_C_sf"/>
</dbReference>
<keyword evidence="6 12" id="KW-0418">Kinase</keyword>
<keyword evidence="13" id="KW-1185">Reference proteome</keyword>
<dbReference type="InterPro" id="IPR011712">
    <property type="entry name" value="Sig_transdc_His_kin_sub3_dim/P"/>
</dbReference>
<evidence type="ECO:0000259" key="10">
    <source>
        <dbReference type="Pfam" id="PF02518"/>
    </source>
</evidence>
<dbReference type="EC" id="2.7.13.3" evidence="2"/>
<dbReference type="PANTHER" id="PTHR24421">
    <property type="entry name" value="NITRATE/NITRITE SENSOR PROTEIN NARX-RELATED"/>
    <property type="match status" value="1"/>
</dbReference>
<dbReference type="InterPro" id="IPR050482">
    <property type="entry name" value="Sensor_HK_TwoCompSys"/>
</dbReference>
<evidence type="ECO:0000256" key="6">
    <source>
        <dbReference type="ARBA" id="ARBA00022777"/>
    </source>
</evidence>
<feature type="domain" description="Histidine kinase/HSP90-like ATPase" evidence="10">
    <location>
        <begin position="482"/>
        <end position="562"/>
    </location>
</feature>
<keyword evidence="4" id="KW-0808">Transferase</keyword>
<gene>
    <name evidence="12" type="ORF">WCD41_14700</name>
</gene>
<dbReference type="PANTHER" id="PTHR24421:SF10">
    <property type="entry name" value="NITRATE_NITRITE SENSOR PROTEIN NARQ"/>
    <property type="match status" value="1"/>
</dbReference>
<evidence type="ECO:0000256" key="7">
    <source>
        <dbReference type="ARBA" id="ARBA00022840"/>
    </source>
</evidence>
<keyword evidence="9" id="KW-0812">Transmembrane</keyword>
<reference evidence="12 13" key="1">
    <citation type="submission" date="2024-03" db="EMBL/GenBank/DDBJ databases">
        <title>Actinomycetospora sp. OC33-EN06, a novel actinomycete isolated from wild orchid (Aerides multiflora).</title>
        <authorList>
            <person name="Suriyachadkun C."/>
        </authorList>
    </citation>
    <scope>NUCLEOTIDE SEQUENCE [LARGE SCALE GENOMIC DNA]</scope>
    <source>
        <strain evidence="12 13">OC33-EN06</strain>
    </source>
</reference>
<feature type="transmembrane region" description="Helical" evidence="9">
    <location>
        <begin position="76"/>
        <end position="97"/>
    </location>
</feature>
<dbReference type="RefSeq" id="WP_337714153.1">
    <property type="nucleotide sequence ID" value="NZ_JBBEGL010000003.1"/>
</dbReference>
<dbReference type="Pfam" id="PF02518">
    <property type="entry name" value="HATPase_c"/>
    <property type="match status" value="1"/>
</dbReference>
<keyword evidence="5" id="KW-0547">Nucleotide-binding</keyword>
<keyword evidence="9" id="KW-1133">Transmembrane helix</keyword>
<accession>A0ABU8N5R6</accession>
<organism evidence="12 13">
    <name type="scientific">Actinomycetospora aeridis</name>
    <dbReference type="NCBI Taxonomy" id="3129231"/>
    <lineage>
        <taxon>Bacteria</taxon>
        <taxon>Bacillati</taxon>
        <taxon>Actinomycetota</taxon>
        <taxon>Actinomycetes</taxon>
        <taxon>Pseudonocardiales</taxon>
        <taxon>Pseudonocardiaceae</taxon>
        <taxon>Actinomycetospora</taxon>
    </lineage>
</organism>
<dbReference type="Gene3D" id="1.20.5.1930">
    <property type="match status" value="1"/>
</dbReference>
<dbReference type="Proteomes" id="UP001370100">
    <property type="component" value="Unassembled WGS sequence"/>
</dbReference>
<dbReference type="CDD" id="cd16917">
    <property type="entry name" value="HATPase_UhpB-NarQ-NarX-like"/>
    <property type="match status" value="1"/>
</dbReference>
<feature type="transmembrane region" description="Helical" evidence="9">
    <location>
        <begin position="221"/>
        <end position="242"/>
    </location>
</feature>
<feature type="transmembrane region" description="Helical" evidence="9">
    <location>
        <begin position="28"/>
        <end position="44"/>
    </location>
</feature>
<evidence type="ECO:0000256" key="1">
    <source>
        <dbReference type="ARBA" id="ARBA00000085"/>
    </source>
</evidence>
<feature type="transmembrane region" description="Helical" evidence="9">
    <location>
        <begin position="51"/>
        <end position="70"/>
    </location>
</feature>
<proteinExistence type="predicted"/>
<evidence type="ECO:0000256" key="8">
    <source>
        <dbReference type="ARBA" id="ARBA00023012"/>
    </source>
</evidence>
<evidence type="ECO:0000256" key="9">
    <source>
        <dbReference type="SAM" id="Phobius"/>
    </source>
</evidence>
<feature type="domain" description="Signal transduction histidine kinase subgroup 3 dimerisation and phosphoacceptor" evidence="11">
    <location>
        <begin position="380"/>
        <end position="444"/>
    </location>
</feature>
<keyword evidence="8" id="KW-0902">Two-component regulatory system</keyword>
<feature type="transmembrane region" description="Helical" evidence="9">
    <location>
        <begin position="109"/>
        <end position="129"/>
    </location>
</feature>
<dbReference type="EMBL" id="JBBEGL010000003">
    <property type="protein sequence ID" value="MEJ2887706.1"/>
    <property type="molecule type" value="Genomic_DNA"/>
</dbReference>
<keyword evidence="9" id="KW-0472">Membrane</keyword>
<evidence type="ECO:0000256" key="5">
    <source>
        <dbReference type="ARBA" id="ARBA00022741"/>
    </source>
</evidence>
<keyword evidence="3" id="KW-0597">Phosphoprotein</keyword>
<feature type="transmembrane region" description="Helical" evidence="9">
    <location>
        <begin position="188"/>
        <end position="209"/>
    </location>
</feature>
<dbReference type="GO" id="GO:0016301">
    <property type="term" value="F:kinase activity"/>
    <property type="evidence" value="ECO:0007669"/>
    <property type="project" value="UniProtKB-KW"/>
</dbReference>
<evidence type="ECO:0000256" key="2">
    <source>
        <dbReference type="ARBA" id="ARBA00012438"/>
    </source>
</evidence>
<comment type="caution">
    <text evidence="12">The sequence shown here is derived from an EMBL/GenBank/DDBJ whole genome shotgun (WGS) entry which is preliminary data.</text>
</comment>
<dbReference type="SUPFAM" id="SSF55874">
    <property type="entry name" value="ATPase domain of HSP90 chaperone/DNA topoisomerase II/histidine kinase"/>
    <property type="match status" value="1"/>
</dbReference>
<comment type="catalytic activity">
    <reaction evidence="1">
        <text>ATP + protein L-histidine = ADP + protein N-phospho-L-histidine.</text>
        <dbReference type="EC" id="2.7.13.3"/>
    </reaction>
</comment>
<evidence type="ECO:0000313" key="12">
    <source>
        <dbReference type="EMBL" id="MEJ2887706.1"/>
    </source>
</evidence>
<protein>
    <recommendedName>
        <fullName evidence="2">histidine kinase</fullName>
        <ecNumber evidence="2">2.7.13.3</ecNumber>
    </recommendedName>
</protein>
<evidence type="ECO:0000313" key="13">
    <source>
        <dbReference type="Proteomes" id="UP001370100"/>
    </source>
</evidence>
<keyword evidence="7" id="KW-0067">ATP-binding</keyword>